<dbReference type="FunFam" id="1.10.1060.10:FF:000007">
    <property type="entry name" value="Dihydropyrimidine dehydrogenase [NADP(+)]"/>
    <property type="match status" value="1"/>
</dbReference>
<comment type="similarity">
    <text evidence="5">Belongs to the dihydropyrimidine dehydrogenase family.</text>
</comment>
<evidence type="ECO:0000256" key="23">
    <source>
        <dbReference type="ARBA" id="ARBA00049121"/>
    </source>
</evidence>
<evidence type="ECO:0000256" key="4">
    <source>
        <dbReference type="ARBA" id="ARBA00004668"/>
    </source>
</evidence>
<evidence type="ECO:0000256" key="10">
    <source>
        <dbReference type="ARBA" id="ARBA00022630"/>
    </source>
</evidence>
<dbReference type="PANTHER" id="PTHR43073:SF2">
    <property type="entry name" value="DIHYDROPYRIMIDINE DEHYDROGENASE [NADP(+)]"/>
    <property type="match status" value="1"/>
</dbReference>
<gene>
    <name evidence="28" type="ORF">F2P81_001061</name>
</gene>
<evidence type="ECO:0000256" key="6">
    <source>
        <dbReference type="ARBA" id="ARBA00013004"/>
    </source>
</evidence>
<feature type="compositionally biased region" description="Low complexity" evidence="25">
    <location>
        <begin position="2201"/>
        <end position="2252"/>
    </location>
</feature>
<dbReference type="GO" id="GO:0005634">
    <property type="term" value="C:nucleus"/>
    <property type="evidence" value="ECO:0007669"/>
    <property type="project" value="InterPro"/>
</dbReference>
<evidence type="ECO:0000256" key="16">
    <source>
        <dbReference type="ARBA" id="ARBA00022857"/>
    </source>
</evidence>
<dbReference type="SUPFAM" id="SSF46548">
    <property type="entry name" value="alpha-helical ferredoxin"/>
    <property type="match status" value="1"/>
</dbReference>
<feature type="compositionally biased region" description="Low complexity" evidence="25">
    <location>
        <begin position="1001"/>
        <end position="1010"/>
    </location>
</feature>
<feature type="domain" description="4Fe-4S ferredoxin-type" evidence="27">
    <location>
        <begin position="918"/>
        <end position="948"/>
    </location>
</feature>
<evidence type="ECO:0000256" key="14">
    <source>
        <dbReference type="ARBA" id="ARBA00022741"/>
    </source>
</evidence>
<feature type="region of interest" description="Disordered" evidence="25">
    <location>
        <begin position="999"/>
        <end position="1019"/>
    </location>
</feature>
<keyword evidence="18" id="KW-0408">Iron</keyword>
<dbReference type="Gene3D" id="1.10.1060.10">
    <property type="entry name" value="Alpha-helical ferredoxin"/>
    <property type="match status" value="1"/>
</dbReference>
<protein>
    <recommendedName>
        <fullName evidence="7">Dihydropyrimidine dehydrogenase [NADP(+)]</fullName>
        <ecNumber evidence="6">1.3.1.2</ecNumber>
    </recommendedName>
    <alternativeName>
        <fullName evidence="21">Dihydrothymine dehydrogenase</fullName>
    </alternativeName>
    <alternativeName>
        <fullName evidence="20">Dihydrouracil dehydrogenase</fullName>
    </alternativeName>
</protein>
<dbReference type="Gene3D" id="3.50.50.60">
    <property type="entry name" value="FAD/NAD(P)-binding domain"/>
    <property type="match status" value="2"/>
</dbReference>
<dbReference type="GO" id="GO:0006397">
    <property type="term" value="P:mRNA processing"/>
    <property type="evidence" value="ECO:0007669"/>
    <property type="project" value="InterPro"/>
</dbReference>
<comment type="catalytic activity">
    <reaction evidence="22">
        <text>5,6-dihydrouracil + NADP(+) = uracil + NADPH + H(+)</text>
        <dbReference type="Rhea" id="RHEA:18093"/>
        <dbReference type="ChEBI" id="CHEBI:15378"/>
        <dbReference type="ChEBI" id="CHEBI:15901"/>
        <dbReference type="ChEBI" id="CHEBI:17568"/>
        <dbReference type="ChEBI" id="CHEBI:57783"/>
        <dbReference type="ChEBI" id="CHEBI:58349"/>
        <dbReference type="EC" id="1.3.1.2"/>
    </reaction>
    <physiologicalReaction direction="right-to-left" evidence="22">
        <dbReference type="Rhea" id="RHEA:18095"/>
    </physiologicalReaction>
</comment>
<dbReference type="CDD" id="cd12783">
    <property type="entry name" value="RRM2_PTBP2"/>
    <property type="match status" value="1"/>
</dbReference>
<comment type="cofactor">
    <cofactor evidence="3">
        <name>FAD</name>
        <dbReference type="ChEBI" id="CHEBI:57692"/>
    </cofactor>
</comment>
<dbReference type="InterPro" id="IPR023753">
    <property type="entry name" value="FAD/NAD-binding_dom"/>
</dbReference>
<dbReference type="SUPFAM" id="SSF54928">
    <property type="entry name" value="RNA-binding domain, RBD"/>
    <property type="match status" value="3"/>
</dbReference>
<dbReference type="NCBIfam" id="TIGR01649">
    <property type="entry name" value="hnRNP-L_PTB"/>
    <property type="match status" value="1"/>
</dbReference>
<feature type="compositionally biased region" description="Polar residues" evidence="25">
    <location>
        <begin position="1048"/>
        <end position="1060"/>
    </location>
</feature>
<dbReference type="Proteomes" id="UP000438429">
    <property type="component" value="Unassembled WGS sequence"/>
</dbReference>
<dbReference type="PROSITE" id="PS50102">
    <property type="entry name" value="RRM"/>
    <property type="match status" value="3"/>
</dbReference>
<dbReference type="FunFam" id="3.50.50.60:FF:000061">
    <property type="entry name" value="Dihydropyrimidine dehydrogenase [NADP(+)]"/>
    <property type="match status" value="1"/>
</dbReference>
<dbReference type="InterPro" id="IPR012677">
    <property type="entry name" value="Nucleotide-bd_a/b_plait_sf"/>
</dbReference>
<dbReference type="PROSITE" id="PS51379">
    <property type="entry name" value="4FE4S_FER_2"/>
    <property type="match status" value="2"/>
</dbReference>
<dbReference type="InterPro" id="IPR013785">
    <property type="entry name" value="Aldolase_TIM"/>
</dbReference>
<dbReference type="GO" id="GO:0050661">
    <property type="term" value="F:NADP binding"/>
    <property type="evidence" value="ECO:0007669"/>
    <property type="project" value="TreeGrafter"/>
</dbReference>
<comment type="caution">
    <text evidence="28">The sequence shown here is derived from an EMBL/GenBank/DDBJ whole genome shotgun (WGS) entry which is preliminary data.</text>
</comment>
<dbReference type="GO" id="GO:0003723">
    <property type="term" value="F:RNA binding"/>
    <property type="evidence" value="ECO:0007669"/>
    <property type="project" value="UniProtKB-UniRule"/>
</dbReference>
<feature type="compositionally biased region" description="Basic and acidic residues" evidence="25">
    <location>
        <begin position="1061"/>
        <end position="1071"/>
    </location>
</feature>
<evidence type="ECO:0000256" key="12">
    <source>
        <dbReference type="ARBA" id="ARBA00022723"/>
    </source>
</evidence>
<dbReference type="Pfam" id="PF13893">
    <property type="entry name" value="RRM_5"/>
    <property type="match status" value="1"/>
</dbReference>
<evidence type="ECO:0000256" key="5">
    <source>
        <dbReference type="ARBA" id="ARBA00010804"/>
    </source>
</evidence>
<dbReference type="GO" id="GO:0019483">
    <property type="term" value="P:beta-alanine biosynthetic process"/>
    <property type="evidence" value="ECO:0007669"/>
    <property type="project" value="UniProtKB-UniPathway"/>
</dbReference>
<dbReference type="Gene3D" id="3.30.70.20">
    <property type="match status" value="1"/>
</dbReference>
<dbReference type="SUPFAM" id="SSF51971">
    <property type="entry name" value="Nucleotide-binding domain"/>
    <property type="match status" value="1"/>
</dbReference>
<comment type="cofactor">
    <cofactor evidence="2">
        <name>[4Fe-4S] cluster</name>
        <dbReference type="ChEBI" id="CHEBI:49883"/>
    </cofactor>
</comment>
<evidence type="ECO:0000256" key="18">
    <source>
        <dbReference type="ARBA" id="ARBA00023004"/>
    </source>
</evidence>
<dbReference type="PROSITE" id="PS00198">
    <property type="entry name" value="4FE4S_FER_1"/>
    <property type="match status" value="1"/>
</dbReference>
<comment type="catalytic activity">
    <reaction evidence="23">
        <text>5,6-dihydrothymine + NADP(+) = thymine + NADPH + H(+)</text>
        <dbReference type="Rhea" id="RHEA:58284"/>
        <dbReference type="ChEBI" id="CHEBI:15378"/>
        <dbReference type="ChEBI" id="CHEBI:17821"/>
        <dbReference type="ChEBI" id="CHEBI:27468"/>
        <dbReference type="ChEBI" id="CHEBI:57783"/>
        <dbReference type="ChEBI" id="CHEBI:58349"/>
        <dbReference type="EC" id="1.3.1.2"/>
    </reaction>
    <physiologicalReaction direction="right-to-left" evidence="23">
        <dbReference type="Rhea" id="RHEA:58286"/>
    </physiologicalReaction>
</comment>
<dbReference type="FunFam" id="3.30.70.20:FF:000023">
    <property type="entry name" value="Dihydropyrimidine dehydrogenase [NADP(+)]"/>
    <property type="match status" value="1"/>
</dbReference>
<proteinExistence type="inferred from homology"/>
<dbReference type="GO" id="GO:0051539">
    <property type="term" value="F:4 iron, 4 sulfur cluster binding"/>
    <property type="evidence" value="ECO:0007669"/>
    <property type="project" value="UniProtKB-KW"/>
</dbReference>
<name>A0A6A4TSW9_SCOMX</name>
<evidence type="ECO:0000256" key="21">
    <source>
        <dbReference type="ARBA" id="ARBA00032722"/>
    </source>
</evidence>
<dbReference type="GO" id="GO:0005829">
    <property type="term" value="C:cytosol"/>
    <property type="evidence" value="ECO:0007669"/>
    <property type="project" value="TreeGrafter"/>
</dbReference>
<evidence type="ECO:0000256" key="3">
    <source>
        <dbReference type="ARBA" id="ARBA00001974"/>
    </source>
</evidence>
<dbReference type="InterPro" id="IPR021790">
    <property type="entry name" value="PTBP1-like_RRM2"/>
</dbReference>
<evidence type="ECO:0000256" key="24">
    <source>
        <dbReference type="PROSITE-ProRule" id="PRU00176"/>
    </source>
</evidence>
<dbReference type="Gene3D" id="3.20.20.70">
    <property type="entry name" value="Aldolase class I"/>
    <property type="match status" value="1"/>
</dbReference>
<comment type="cofactor">
    <cofactor evidence="1">
        <name>FMN</name>
        <dbReference type="ChEBI" id="CHEBI:58210"/>
    </cofactor>
</comment>
<dbReference type="FunFam" id="3.30.70.330:FF:000032">
    <property type="entry name" value="Polypyrimidine tract-binding protein 2 isoform 1"/>
    <property type="match status" value="1"/>
</dbReference>
<dbReference type="Pfam" id="PF01180">
    <property type="entry name" value="DHO_dh"/>
    <property type="match status" value="1"/>
</dbReference>
<evidence type="ECO:0000256" key="8">
    <source>
        <dbReference type="ARBA" id="ARBA00022485"/>
    </source>
</evidence>
<evidence type="ECO:0000256" key="22">
    <source>
        <dbReference type="ARBA" id="ARBA00047626"/>
    </source>
</evidence>
<keyword evidence="24" id="KW-0694">RNA-binding</keyword>
<dbReference type="GO" id="GO:0006210">
    <property type="term" value="P:thymine catabolic process"/>
    <property type="evidence" value="ECO:0007669"/>
    <property type="project" value="TreeGrafter"/>
</dbReference>
<evidence type="ECO:0000256" key="20">
    <source>
        <dbReference type="ARBA" id="ARBA00030119"/>
    </source>
</evidence>
<dbReference type="PRINTS" id="PR00419">
    <property type="entry name" value="ADXRDTASE"/>
</dbReference>
<sequence length="2583" mass="284521">MLSKDLPDIESILALNPRVKTHAQVMSTADKKKEKKHWKRNPERNCGSCVKLENNFDDIKHTTLSERGALREALRCLKCADAPCQKSCPTNLDIKTFITSISNKNYYGAARTILSDNPLGLTCGMVCPTSDLCVGGCNLYASEEGPINIGGLQQFATEVFSKMGIPQVRNPELPPPNEMPESYRSPIALIGCGPASISCASFLARLGYDNITIFEKQKFLGGLSTSEIPQFRLPYEVVQFEIDLMKDLGVKVLCEKALCVNEMTLTSLKEEGFKAVFIGIGMCQCRSSLPELRGVVIVLGAGDTAFDCATSALRCGAKRVYVCFRKGFTNIRAVPEEMELAKEEQCEFLPFLSPREVLMKNGRVAGLQFCRTELTEEGDWLEDEEQVVTLKADFIISAFGSMLNERQVTDAMAPVKMTRWGTPEVNTDTMQTSEPWVFAGGDIAGLANTSVESVNDGKQASWHMHRYIQSLHGQTVDPVPRLPLFYSAIDEVDISVEVCGIKFPNPFGLASAPPTTSTAMIRRAFEQGWGFALTKTFGLDKDLVTNVSPRIVRGTTSGHVFGPGQGSFLNIELISEKTAAYWCQSVAELKRDFPNNVVIASIMCSYNKEDWTIITKMAEESGADALELNLSCPHGMGERGMGLACGQDPVLVRNICRWVREACNIPFFAKLTPNVTNVVDIAKAAHEGGADGVTATNTVSGMMGLKADGSPWPGVGMGKRTTYGGVSGNAIRPIALKAVSAIAKAIPGFPILATGGIDSAETGLQFLHAGASVLQVCSAVQNQDFTVIEDYCVGLKALLYLKSLELKDWDGQSPPTERHQKGKPVPRLEELVGQSLPSFGPYLQQKKKAIDGYKKQLRDAGKTDEMETNITRVGTAKRPVPAVKVQALIDEEMCINCGKCYMTCNDSGYQAITFDPETHLPFVTDSCTGCTLCLSVCPIIDCITRYRREEEQQQPFCSDCTGIVVGRNINRQKEDKELQWTAEAQLRIAEATKCNEEVQPSDSVSSASRSLSKHGSKAGSVYSSRASASVSSARLKAELRGSDELNMYGSSPSSMTANGSDSKKQRLDESPPSRVLHIRKLPNEVSETEVIALGLPFGKVTNILMLKGKNQAFLELGTEEAAITMVNYYTAVTPQVRNTSVFIQYSNHKELKTDSALNQRAQAVLQAVSAVQDGSSPSSDPGVLDLAPPPSPVLRIIIDNMFYPVTLDVLQQIFSKFGTVMKIITFTKNNQFQALLQFSDPVNAQQAKLSLDGQNIYNSCCTLRIDFSKLVNLNVKYNNDKSRDYTRPDLPTGDGEATNKDHSLLGKYTSVLIYLHHIHSLHGAISPLSAAAAAAAAAGRVALSGSGVSGVLLASNLNEEMVTPQSLFTLFGVYGDVQRVKILYNKKDSALIQLSDGNQAQLAMSHLNGQKVFGKVMRVTLSKHQTVALPREGLDDQLLTRDFSGSPLHRFKKPGSKNFQNIFPPSATLHLSNVRDGMGEEDLRLLFSNSGGTVKAFKFFHSSVLSTFLLAHENRYCVDTKGTGAKTHSTLVLDKECLDLTERFIGCHPTRLKTPKVSGTDEAPSSTLTNPSLSTEAAAGPSSTLIHSSVSTEMDDSTLLAAATKVEKTHVMQLRVCLPAGWIHILPDVDQRWISKTLFRWTAQGHPELDFSRVDKLWWYPPQVPLRTSNSPLLENYFGHPLLLWMPQKLWQVRLKCPHPECQNELLTSAGLHQKIRQVVGVGKMYFVASEYLACRRCKRKFTSWSHDIVSQLDIGHRVQFPCILTSKLACDKEVATLMRQLGLGNSSSQIQRKLQESHTEVWLQKIVQYLTECKGIASAVASGLILPVTFEPAPAMLPVPKHQWLMQVYVQDILQRLNEIKATITSQYGRILKIDSTKKFARKLAGRTYTTWATNVGNENGQVIMSVLTASEGSGLGPMIEGLINRYRLAGVAPPEIVYVDRDCCGNTILRRMFEEWEQMTIRLDIWHFMQRIAVGCTTDSHKLYANFMSRLSHCIFMWDEADLTVLKMAKRAELEAERKQPSEADVLRFITRSELALHCKRTTRGTKETQALIESLIQSFDGAAGRDTQGVPLINSARMNEIWKSQHKHVACIQDPPGVQFYTQMGTVVKGGHRLPTYRCARGSTSLESFHLHMNRFIPGELIGVEYLYQQTGKILQDYKLAIEESETTDVHVEVDEGYAELEEFQDITVPTFDTPGRTPGASSQASAASLISSAPTPPATSSGSSLSLVPPTSIPSTTTSSLLTQSKPTHSSPVDQLSAEPKSTSAKSEESTSHNDSVGPDNFEGYAAVQNLAECLVGLRDHRLALTGEECTQIITLWQALGEYDKKKTVYKPRHQSTQGRFRATKKIVAPGVEGTKRFSRRYKPQDKASVPPMSVPGKLPLAPLKKKPLHSGSLAVPHNFILSRNTAGKAKLKGTLQPLAISQALPPPSNQCYPVIAPAPSSSLTFILPSVQIPTVPGPSRMMAAPGTSQMVYFNLPLPSTSPPSTETWTQALPYTTQRYRKRKLESERTGAFKRKYQKKTDVILCKKCQKERKPPSHLQYFGNWYCEDSETQTYVDWRAVLEKRGYRKKKQGNDKPRY</sequence>
<evidence type="ECO:0000256" key="1">
    <source>
        <dbReference type="ARBA" id="ARBA00001917"/>
    </source>
</evidence>
<dbReference type="GO" id="GO:0017113">
    <property type="term" value="F:dihydropyrimidine dehydrogenase (NADP+) activity"/>
    <property type="evidence" value="ECO:0007669"/>
    <property type="project" value="UniProtKB-EC"/>
</dbReference>
<evidence type="ECO:0000259" key="27">
    <source>
        <dbReference type="PROSITE" id="PS51379"/>
    </source>
</evidence>
<dbReference type="InterPro" id="IPR017896">
    <property type="entry name" value="4Fe4S_Fe-S-bd"/>
</dbReference>
<evidence type="ECO:0000256" key="13">
    <source>
        <dbReference type="ARBA" id="ARBA00022737"/>
    </source>
</evidence>
<dbReference type="InterPro" id="IPR035979">
    <property type="entry name" value="RBD_domain_sf"/>
</dbReference>
<feature type="domain" description="4Fe-4S ferredoxin-type" evidence="27">
    <location>
        <begin position="885"/>
        <end position="917"/>
    </location>
</feature>
<dbReference type="InterPro" id="IPR046616">
    <property type="entry name" value="DUF6729"/>
</dbReference>
<dbReference type="InterPro" id="IPR036188">
    <property type="entry name" value="FAD/NAD-bd_sf"/>
</dbReference>
<organism evidence="28 29">
    <name type="scientific">Scophthalmus maximus</name>
    <name type="common">Turbot</name>
    <name type="synonym">Psetta maxima</name>
    <dbReference type="NCBI Taxonomy" id="52904"/>
    <lineage>
        <taxon>Eukaryota</taxon>
        <taxon>Metazoa</taxon>
        <taxon>Chordata</taxon>
        <taxon>Craniata</taxon>
        <taxon>Vertebrata</taxon>
        <taxon>Euteleostomi</taxon>
        <taxon>Actinopterygii</taxon>
        <taxon>Neopterygii</taxon>
        <taxon>Teleostei</taxon>
        <taxon>Neoteleostei</taxon>
        <taxon>Acanthomorphata</taxon>
        <taxon>Carangaria</taxon>
        <taxon>Pleuronectiformes</taxon>
        <taxon>Pleuronectoidei</taxon>
        <taxon>Scophthalmidae</taxon>
        <taxon>Scophthalmus</taxon>
    </lineage>
</organism>
<evidence type="ECO:0000256" key="17">
    <source>
        <dbReference type="ARBA" id="ARBA00023002"/>
    </source>
</evidence>
<dbReference type="InterPro" id="IPR006536">
    <property type="entry name" value="HnRNP-L/PTB"/>
</dbReference>
<dbReference type="FunFam" id="3.30.70.330:FF:000018">
    <property type="entry name" value="Polypyrimidine tract-binding protein 2 isoform 1"/>
    <property type="match status" value="1"/>
</dbReference>
<keyword evidence="11" id="KW-0288">FMN</keyword>
<accession>A0A6A4TSW9</accession>
<keyword evidence="10" id="KW-0285">Flavoprotein</keyword>
<dbReference type="Pfam" id="PF07992">
    <property type="entry name" value="Pyr_redox_2"/>
    <property type="match status" value="1"/>
</dbReference>
<dbReference type="InterPro" id="IPR009051">
    <property type="entry name" value="Helical_ferredxn"/>
</dbReference>
<keyword evidence="9" id="KW-0597">Phosphoprotein</keyword>
<keyword evidence="13" id="KW-0677">Repeat</keyword>
<reference evidence="28 29" key="1">
    <citation type="submission" date="2019-06" db="EMBL/GenBank/DDBJ databases">
        <title>Draft genomes of female and male turbot (Scophthalmus maximus).</title>
        <authorList>
            <person name="Xu H."/>
            <person name="Xu X.-W."/>
            <person name="Shao C."/>
            <person name="Chen S."/>
        </authorList>
    </citation>
    <scope>NUCLEOTIDE SEQUENCE [LARGE SCALE GENOMIC DNA]</scope>
    <source>
        <strain evidence="28">Ysfricsl-2016a</strain>
        <tissue evidence="28">Blood</tissue>
    </source>
</reference>
<keyword evidence="17" id="KW-0560">Oxidoreductase</keyword>
<dbReference type="InterPro" id="IPR005720">
    <property type="entry name" value="Dihydroorotate_DH_cat"/>
</dbReference>
<feature type="region of interest" description="Disordered" evidence="25">
    <location>
        <begin position="1041"/>
        <end position="1074"/>
    </location>
</feature>
<feature type="domain" description="RRM" evidence="26">
    <location>
        <begin position="1074"/>
        <end position="1158"/>
    </location>
</feature>
<dbReference type="FunFam" id="3.20.20.70:FF:000027">
    <property type="entry name" value="Dihydropyrimidine dehydrogenase [NADP(+)]"/>
    <property type="match status" value="1"/>
</dbReference>
<dbReference type="Gene3D" id="3.30.70.330">
    <property type="match status" value="4"/>
</dbReference>
<feature type="region of interest" description="Disordered" evidence="25">
    <location>
        <begin position="1554"/>
        <end position="1581"/>
    </location>
</feature>
<dbReference type="InterPro" id="IPR028261">
    <property type="entry name" value="DPD_II"/>
</dbReference>
<dbReference type="GO" id="GO:0046872">
    <property type="term" value="F:metal ion binding"/>
    <property type="evidence" value="ECO:0007669"/>
    <property type="project" value="UniProtKB-KW"/>
</dbReference>
<evidence type="ECO:0000313" key="28">
    <source>
        <dbReference type="EMBL" id="KAF0047428.1"/>
    </source>
</evidence>
<dbReference type="Pfam" id="PF11835">
    <property type="entry name" value="RRM_8"/>
    <property type="match status" value="1"/>
</dbReference>
<keyword evidence="15" id="KW-0274">FAD</keyword>
<dbReference type="Pfam" id="PF14697">
    <property type="entry name" value="Fer4_21"/>
    <property type="match status" value="1"/>
</dbReference>
<keyword evidence="16" id="KW-0521">NADP</keyword>
<keyword evidence="8" id="KW-0004">4Fe-4S</keyword>
<dbReference type="SUPFAM" id="SSF51395">
    <property type="entry name" value="FMN-linked oxidoreductases"/>
    <property type="match status" value="1"/>
</dbReference>
<evidence type="ECO:0000256" key="19">
    <source>
        <dbReference type="ARBA" id="ARBA00023014"/>
    </source>
</evidence>
<dbReference type="GO" id="GO:0002058">
    <property type="term" value="F:uracil binding"/>
    <property type="evidence" value="ECO:0007669"/>
    <property type="project" value="TreeGrafter"/>
</dbReference>
<evidence type="ECO:0000313" key="29">
    <source>
        <dbReference type="Proteomes" id="UP000438429"/>
    </source>
</evidence>
<dbReference type="GO" id="GO:0006212">
    <property type="term" value="P:uracil catabolic process"/>
    <property type="evidence" value="ECO:0007669"/>
    <property type="project" value="TreeGrafter"/>
</dbReference>
<feature type="domain" description="RRM" evidence="26">
    <location>
        <begin position="1350"/>
        <end position="1424"/>
    </location>
</feature>
<feature type="region of interest" description="Disordered" evidence="25">
    <location>
        <begin position="2193"/>
        <end position="2285"/>
    </location>
</feature>
<dbReference type="EMBL" id="VEVO01000001">
    <property type="protein sequence ID" value="KAF0047428.1"/>
    <property type="molecule type" value="Genomic_DNA"/>
</dbReference>
<comment type="pathway">
    <text evidence="4">Amino-acid biosynthesis; beta-alanine biosynthesis.</text>
</comment>
<evidence type="ECO:0000256" key="7">
    <source>
        <dbReference type="ARBA" id="ARBA00018247"/>
    </source>
</evidence>
<dbReference type="EC" id="1.3.1.2" evidence="6"/>
<keyword evidence="19" id="KW-0411">Iron-sulfur</keyword>
<keyword evidence="12" id="KW-0479">Metal-binding</keyword>
<keyword evidence="14" id="KW-0547">Nucleotide-binding</keyword>
<evidence type="ECO:0000259" key="26">
    <source>
        <dbReference type="PROSITE" id="PS50102"/>
    </source>
</evidence>
<dbReference type="PANTHER" id="PTHR43073">
    <property type="entry name" value="DIHYDROPYRIMIDINE DEHYDROGENASE [NADP(+)]"/>
    <property type="match status" value="1"/>
</dbReference>
<dbReference type="CDD" id="cd02940">
    <property type="entry name" value="DHPD_FMN"/>
    <property type="match status" value="1"/>
</dbReference>
<evidence type="ECO:0000256" key="9">
    <source>
        <dbReference type="ARBA" id="ARBA00022553"/>
    </source>
</evidence>
<dbReference type="Pfam" id="PF13450">
    <property type="entry name" value="NAD_binding_8"/>
    <property type="match status" value="1"/>
</dbReference>
<dbReference type="InterPro" id="IPR017900">
    <property type="entry name" value="4Fe4S_Fe_S_CS"/>
</dbReference>
<dbReference type="FunFam" id="3.30.70.330:FF:000341">
    <property type="entry name" value="Hephaestus, isoform C"/>
    <property type="match status" value="1"/>
</dbReference>
<dbReference type="Pfam" id="PF20499">
    <property type="entry name" value="DUF6729"/>
    <property type="match status" value="1"/>
</dbReference>
<dbReference type="SUPFAM" id="SSF54862">
    <property type="entry name" value="4Fe-4S ferredoxins"/>
    <property type="match status" value="1"/>
</dbReference>
<dbReference type="InterPro" id="IPR000504">
    <property type="entry name" value="RRM_dom"/>
</dbReference>
<evidence type="ECO:0000256" key="2">
    <source>
        <dbReference type="ARBA" id="ARBA00001966"/>
    </source>
</evidence>
<dbReference type="UniPathway" id="UPA00131"/>
<dbReference type="SMART" id="SM00360">
    <property type="entry name" value="RRM"/>
    <property type="match status" value="3"/>
</dbReference>
<feature type="compositionally biased region" description="Low complexity" evidence="25">
    <location>
        <begin position="1564"/>
        <end position="1575"/>
    </location>
</feature>
<evidence type="ECO:0000256" key="15">
    <source>
        <dbReference type="ARBA" id="ARBA00022827"/>
    </source>
</evidence>
<evidence type="ECO:0000256" key="25">
    <source>
        <dbReference type="SAM" id="MobiDB-lite"/>
    </source>
</evidence>
<dbReference type="Pfam" id="PF14691">
    <property type="entry name" value="Fer4_20"/>
    <property type="match status" value="1"/>
</dbReference>
<feature type="domain" description="RRM" evidence="26">
    <location>
        <begin position="1194"/>
        <end position="1270"/>
    </location>
</feature>
<evidence type="ECO:0000256" key="11">
    <source>
        <dbReference type="ARBA" id="ARBA00022643"/>
    </source>
</evidence>